<sequence>MKMDYIYVWSILILLILINGYIIIAPFCLDAPEVMESNENGFSVDKSTETKDKGSRSLNDRLRADDLYERLITYFDQKKPYLRQNLKIKEVALYLYSNKTYLSRIINDKHNLNFNQFVNYYRIEEVKRLFMEDSSLNIQELCTRSGFGSMATFSIAFRYYLGNTPADWCKEQKLLREHE</sequence>
<dbReference type="EMBL" id="VSSQ01096355">
    <property type="protein sequence ID" value="MPN40137.1"/>
    <property type="molecule type" value="Genomic_DNA"/>
</dbReference>
<dbReference type="PROSITE" id="PS01124">
    <property type="entry name" value="HTH_ARAC_FAMILY_2"/>
    <property type="match status" value="1"/>
</dbReference>
<name>A0A645HMG4_9ZZZZ</name>
<dbReference type="Pfam" id="PF12833">
    <property type="entry name" value="HTH_18"/>
    <property type="match status" value="1"/>
</dbReference>
<protein>
    <recommendedName>
        <fullName evidence="5">HTH araC/xylS-type domain-containing protein</fullName>
    </recommendedName>
</protein>
<keyword evidence="4" id="KW-0812">Transmembrane</keyword>
<keyword evidence="1" id="KW-0805">Transcription regulation</keyword>
<dbReference type="InterPro" id="IPR009057">
    <property type="entry name" value="Homeodomain-like_sf"/>
</dbReference>
<keyword evidence="2" id="KW-0238">DNA-binding</keyword>
<dbReference type="SMART" id="SM00342">
    <property type="entry name" value="HTH_ARAC"/>
    <property type="match status" value="1"/>
</dbReference>
<organism evidence="6">
    <name type="scientific">bioreactor metagenome</name>
    <dbReference type="NCBI Taxonomy" id="1076179"/>
    <lineage>
        <taxon>unclassified sequences</taxon>
        <taxon>metagenomes</taxon>
        <taxon>ecological metagenomes</taxon>
    </lineage>
</organism>
<keyword evidence="4" id="KW-1133">Transmembrane helix</keyword>
<keyword evidence="4" id="KW-0472">Membrane</keyword>
<dbReference type="InterPro" id="IPR018060">
    <property type="entry name" value="HTH_AraC"/>
</dbReference>
<dbReference type="Gene3D" id="1.10.10.60">
    <property type="entry name" value="Homeodomain-like"/>
    <property type="match status" value="2"/>
</dbReference>
<feature type="domain" description="HTH araC/xylS-type" evidence="5">
    <location>
        <begin position="69"/>
        <end position="171"/>
    </location>
</feature>
<dbReference type="PANTHER" id="PTHR43280">
    <property type="entry name" value="ARAC-FAMILY TRANSCRIPTIONAL REGULATOR"/>
    <property type="match status" value="1"/>
</dbReference>
<comment type="caution">
    <text evidence="6">The sequence shown here is derived from an EMBL/GenBank/DDBJ whole genome shotgun (WGS) entry which is preliminary data.</text>
</comment>
<gene>
    <name evidence="6" type="ORF">SDC9_187673</name>
</gene>
<feature type="transmembrane region" description="Helical" evidence="4">
    <location>
        <begin position="6"/>
        <end position="29"/>
    </location>
</feature>
<dbReference type="AlphaFoldDB" id="A0A645HMG4"/>
<evidence type="ECO:0000259" key="5">
    <source>
        <dbReference type="PROSITE" id="PS01124"/>
    </source>
</evidence>
<accession>A0A645HMG4</accession>
<evidence type="ECO:0000256" key="2">
    <source>
        <dbReference type="ARBA" id="ARBA00023125"/>
    </source>
</evidence>
<evidence type="ECO:0000256" key="3">
    <source>
        <dbReference type="ARBA" id="ARBA00023163"/>
    </source>
</evidence>
<evidence type="ECO:0000256" key="1">
    <source>
        <dbReference type="ARBA" id="ARBA00023015"/>
    </source>
</evidence>
<dbReference type="SUPFAM" id="SSF46689">
    <property type="entry name" value="Homeodomain-like"/>
    <property type="match status" value="1"/>
</dbReference>
<reference evidence="6" key="1">
    <citation type="submission" date="2019-08" db="EMBL/GenBank/DDBJ databases">
        <authorList>
            <person name="Kucharzyk K."/>
            <person name="Murdoch R.W."/>
            <person name="Higgins S."/>
            <person name="Loffler F."/>
        </authorList>
    </citation>
    <scope>NUCLEOTIDE SEQUENCE</scope>
</reference>
<dbReference type="PANTHER" id="PTHR43280:SF2">
    <property type="entry name" value="HTH-TYPE TRANSCRIPTIONAL REGULATOR EXSA"/>
    <property type="match status" value="1"/>
</dbReference>
<evidence type="ECO:0000256" key="4">
    <source>
        <dbReference type="SAM" id="Phobius"/>
    </source>
</evidence>
<keyword evidence="3" id="KW-0804">Transcription</keyword>
<dbReference type="GO" id="GO:0003700">
    <property type="term" value="F:DNA-binding transcription factor activity"/>
    <property type="evidence" value="ECO:0007669"/>
    <property type="project" value="InterPro"/>
</dbReference>
<proteinExistence type="predicted"/>
<evidence type="ECO:0000313" key="6">
    <source>
        <dbReference type="EMBL" id="MPN40137.1"/>
    </source>
</evidence>
<dbReference type="GO" id="GO:0043565">
    <property type="term" value="F:sequence-specific DNA binding"/>
    <property type="evidence" value="ECO:0007669"/>
    <property type="project" value="InterPro"/>
</dbReference>